<feature type="binding site" evidence="10">
    <location>
        <position position="69"/>
    </location>
    <ligand>
        <name>Mg(2+)</name>
        <dbReference type="ChEBI" id="CHEBI:18420"/>
    </ligand>
</feature>
<proteinExistence type="inferred from homology"/>
<comment type="cofactor">
    <cofactor evidence="10">
        <name>Mg(2+)</name>
        <dbReference type="ChEBI" id="CHEBI:18420"/>
    </cofactor>
    <text evidence="10">Binds 1 Mg(2+) ion per subunit.</text>
</comment>
<evidence type="ECO:0000256" key="4">
    <source>
        <dbReference type="ARBA" id="ARBA00022741"/>
    </source>
</evidence>
<accession>A0A7C4EJP6</accession>
<evidence type="ECO:0000256" key="7">
    <source>
        <dbReference type="ARBA" id="ARBA00023080"/>
    </source>
</evidence>
<dbReference type="AlphaFoldDB" id="A0A7C4EJP6"/>
<evidence type="ECO:0000256" key="11">
    <source>
        <dbReference type="RuleBase" id="RU003781"/>
    </source>
</evidence>
<dbReference type="InterPro" id="IPR020922">
    <property type="entry name" value="dITP/XTP_pyrophosphatase"/>
</dbReference>
<comment type="catalytic activity">
    <reaction evidence="9 10">
        <text>XTP + H2O = XMP + diphosphate + H(+)</text>
        <dbReference type="Rhea" id="RHEA:28610"/>
        <dbReference type="ChEBI" id="CHEBI:15377"/>
        <dbReference type="ChEBI" id="CHEBI:15378"/>
        <dbReference type="ChEBI" id="CHEBI:33019"/>
        <dbReference type="ChEBI" id="CHEBI:57464"/>
        <dbReference type="ChEBI" id="CHEBI:61314"/>
        <dbReference type="EC" id="3.6.1.66"/>
    </reaction>
</comment>
<dbReference type="Gene3D" id="3.90.950.10">
    <property type="match status" value="1"/>
</dbReference>
<dbReference type="NCBIfam" id="NF011397">
    <property type="entry name" value="PRK14822.1"/>
    <property type="match status" value="1"/>
</dbReference>
<dbReference type="GO" id="GO:0017111">
    <property type="term" value="F:ribonucleoside triphosphate phosphatase activity"/>
    <property type="evidence" value="ECO:0007669"/>
    <property type="project" value="InterPro"/>
</dbReference>
<protein>
    <recommendedName>
        <fullName evidence="10">dITP/XTP pyrophosphatase</fullName>
        <ecNumber evidence="10">3.6.1.66</ecNumber>
    </recommendedName>
    <alternativeName>
        <fullName evidence="10">Non-canonical purine NTP pyrophosphatase</fullName>
    </alternativeName>
    <alternativeName>
        <fullName evidence="10">Non-standard purine NTP pyrophosphatase</fullName>
    </alternativeName>
    <alternativeName>
        <fullName evidence="10">Nucleoside-triphosphate diphosphatase</fullName>
    </alternativeName>
    <alternativeName>
        <fullName evidence="10">Nucleoside-triphosphate pyrophosphatase</fullName>
        <shortName evidence="10">NTPase</shortName>
    </alternativeName>
</protein>
<dbReference type="GO" id="GO:0009117">
    <property type="term" value="P:nucleotide metabolic process"/>
    <property type="evidence" value="ECO:0007669"/>
    <property type="project" value="UniProtKB-KW"/>
</dbReference>
<dbReference type="GO" id="GO:0000166">
    <property type="term" value="F:nucleotide binding"/>
    <property type="evidence" value="ECO:0007669"/>
    <property type="project" value="UniProtKB-KW"/>
</dbReference>
<dbReference type="NCBIfam" id="TIGR00042">
    <property type="entry name" value="RdgB/HAM1 family non-canonical purine NTP pyrophosphatase"/>
    <property type="match status" value="1"/>
</dbReference>
<keyword evidence="5 10" id="KW-0378">Hydrolase</keyword>
<keyword evidence="7 10" id="KW-0546">Nucleotide metabolism</keyword>
<sequence>MKIVLATRNRKKLEELQRILSDLEITLLSIQDFEDIEEVKENAVSFEENALKKARYVAQKTGLPAIADDSGLEVDALQGRPGVKSARYAGDYATDEENVKKLLMELKNVPADRRTARFICYIALVFPDGKEYILSGFVNGRITEEPKGSYGFGYDPVFQPEGFEKTFAEMLPDEKDSISHRKKALEQLKKLLSELYKQNLSLNYKI</sequence>
<dbReference type="PANTHER" id="PTHR11067:SF9">
    <property type="entry name" value="INOSINE TRIPHOSPHATE PYROPHOSPHATASE"/>
    <property type="match status" value="1"/>
</dbReference>
<dbReference type="EC" id="3.6.1.66" evidence="10"/>
<keyword evidence="6 10" id="KW-0460">Magnesium</keyword>
<evidence type="ECO:0000256" key="6">
    <source>
        <dbReference type="ARBA" id="ARBA00022842"/>
    </source>
</evidence>
<evidence type="ECO:0000256" key="3">
    <source>
        <dbReference type="ARBA" id="ARBA00022723"/>
    </source>
</evidence>
<feature type="binding site" evidence="10">
    <location>
        <begin position="180"/>
        <end position="181"/>
    </location>
    <ligand>
        <name>substrate</name>
    </ligand>
</feature>
<organism evidence="12">
    <name type="scientific">Thermodesulfovibrio aggregans</name>
    <dbReference type="NCBI Taxonomy" id="86166"/>
    <lineage>
        <taxon>Bacteria</taxon>
        <taxon>Pseudomonadati</taxon>
        <taxon>Nitrospirota</taxon>
        <taxon>Thermodesulfovibrionia</taxon>
        <taxon>Thermodesulfovibrionales</taxon>
        <taxon>Thermodesulfovibrionaceae</taxon>
        <taxon>Thermodesulfovibrio</taxon>
    </lineage>
</organism>
<evidence type="ECO:0000313" key="12">
    <source>
        <dbReference type="EMBL" id="HGG99019.1"/>
    </source>
</evidence>
<name>A0A7C4EJP6_9BACT</name>
<dbReference type="SUPFAM" id="SSF52972">
    <property type="entry name" value="ITPase-like"/>
    <property type="match status" value="1"/>
</dbReference>
<feature type="binding site" evidence="10">
    <location>
        <position position="175"/>
    </location>
    <ligand>
        <name>substrate</name>
    </ligand>
</feature>
<evidence type="ECO:0000256" key="1">
    <source>
        <dbReference type="ARBA" id="ARBA00008023"/>
    </source>
</evidence>
<feature type="binding site" evidence="10">
    <location>
        <position position="70"/>
    </location>
    <ligand>
        <name>substrate</name>
    </ligand>
</feature>
<dbReference type="HAMAP" id="MF_01405">
    <property type="entry name" value="Non_canon_purine_NTPase"/>
    <property type="match status" value="1"/>
</dbReference>
<evidence type="ECO:0000256" key="5">
    <source>
        <dbReference type="ARBA" id="ARBA00022801"/>
    </source>
</evidence>
<dbReference type="GO" id="GO:0035870">
    <property type="term" value="F:dITP diphosphatase activity"/>
    <property type="evidence" value="ECO:0007669"/>
    <property type="project" value="UniProtKB-UniRule"/>
</dbReference>
<dbReference type="PANTHER" id="PTHR11067">
    <property type="entry name" value="INOSINE TRIPHOSPHATE PYROPHOSPHATASE/HAM1 PROTEIN"/>
    <property type="match status" value="1"/>
</dbReference>
<evidence type="ECO:0000256" key="9">
    <source>
        <dbReference type="ARBA" id="ARBA00052017"/>
    </source>
</evidence>
<dbReference type="GO" id="GO:0005829">
    <property type="term" value="C:cytosol"/>
    <property type="evidence" value="ECO:0007669"/>
    <property type="project" value="TreeGrafter"/>
</dbReference>
<dbReference type="GO" id="GO:0046872">
    <property type="term" value="F:metal ion binding"/>
    <property type="evidence" value="ECO:0007669"/>
    <property type="project" value="UniProtKB-KW"/>
</dbReference>
<keyword evidence="3 10" id="KW-0479">Metal-binding</keyword>
<dbReference type="InterPro" id="IPR002637">
    <property type="entry name" value="RdgB/HAM1"/>
</dbReference>
<dbReference type="GO" id="GO:0036220">
    <property type="term" value="F:ITP diphosphatase activity"/>
    <property type="evidence" value="ECO:0007669"/>
    <property type="project" value="UniProtKB-UniRule"/>
</dbReference>
<comment type="catalytic activity">
    <reaction evidence="10">
        <text>ITP + H2O = IMP + diphosphate + H(+)</text>
        <dbReference type="Rhea" id="RHEA:29399"/>
        <dbReference type="ChEBI" id="CHEBI:15377"/>
        <dbReference type="ChEBI" id="CHEBI:15378"/>
        <dbReference type="ChEBI" id="CHEBI:33019"/>
        <dbReference type="ChEBI" id="CHEBI:58053"/>
        <dbReference type="ChEBI" id="CHEBI:61402"/>
        <dbReference type="EC" id="3.6.1.66"/>
    </reaction>
</comment>
<evidence type="ECO:0000256" key="10">
    <source>
        <dbReference type="HAMAP-Rule" id="MF_01405"/>
    </source>
</evidence>
<dbReference type="InterPro" id="IPR029001">
    <property type="entry name" value="ITPase-like_fam"/>
</dbReference>
<evidence type="ECO:0000256" key="8">
    <source>
        <dbReference type="ARBA" id="ARBA00051875"/>
    </source>
</evidence>
<comment type="similarity">
    <text evidence="1 10 11">Belongs to the HAM1 NTPase family.</text>
</comment>
<dbReference type="EMBL" id="DTHO01000009">
    <property type="protein sequence ID" value="HGG99019.1"/>
    <property type="molecule type" value="Genomic_DNA"/>
</dbReference>
<comment type="function">
    <text evidence="10">Pyrophosphatase that catalyzes the hydrolysis of nucleoside triphosphates to their monophosphate derivatives, with a high preference for the non-canonical purine nucleotides XTP (xanthosine triphosphate), dITP (deoxyinosine triphosphate) and ITP. Seems to function as a house-cleaning enzyme that removes non-canonical purine nucleotides from the nucleotide pool, thus preventing their incorporation into DNA/RNA and avoiding chromosomal lesions.</text>
</comment>
<gene>
    <name evidence="12" type="ORF">ENV75_00975</name>
</gene>
<comment type="subunit">
    <text evidence="2 10">Homodimer.</text>
</comment>
<keyword evidence="4 10" id="KW-0547">Nucleotide-binding</keyword>
<reference evidence="12" key="1">
    <citation type="journal article" date="2020" name="mSystems">
        <title>Genome- and Community-Level Interaction Insights into Carbon Utilization and Element Cycling Functions of Hydrothermarchaeota in Hydrothermal Sediment.</title>
        <authorList>
            <person name="Zhou Z."/>
            <person name="Liu Y."/>
            <person name="Xu W."/>
            <person name="Pan J."/>
            <person name="Luo Z.H."/>
            <person name="Li M."/>
        </authorList>
    </citation>
    <scope>NUCLEOTIDE SEQUENCE [LARGE SCALE GENOMIC DNA]</scope>
    <source>
        <strain evidence="12">SpSt-788</strain>
    </source>
</reference>
<feature type="active site" description="Proton acceptor" evidence="10">
    <location>
        <position position="69"/>
    </location>
</feature>
<dbReference type="GO" id="GO:0036222">
    <property type="term" value="F:XTP diphosphatase activity"/>
    <property type="evidence" value="ECO:0007669"/>
    <property type="project" value="UniProtKB-UniRule"/>
</dbReference>
<feature type="binding site" evidence="10">
    <location>
        <begin position="152"/>
        <end position="155"/>
    </location>
    <ligand>
        <name>substrate</name>
    </ligand>
</feature>
<comment type="caution">
    <text evidence="10">Lacks conserved residue(s) required for the propagation of feature annotation.</text>
</comment>
<dbReference type="Pfam" id="PF01725">
    <property type="entry name" value="Ham1p_like"/>
    <property type="match status" value="1"/>
</dbReference>
<dbReference type="FunFam" id="3.90.950.10:FF:000001">
    <property type="entry name" value="dITP/XTP pyrophosphatase"/>
    <property type="match status" value="1"/>
</dbReference>
<comment type="caution">
    <text evidence="12">The sequence shown here is derived from an EMBL/GenBank/DDBJ whole genome shotgun (WGS) entry which is preliminary data.</text>
</comment>
<dbReference type="GO" id="GO:0009146">
    <property type="term" value="P:purine nucleoside triphosphate catabolic process"/>
    <property type="evidence" value="ECO:0007669"/>
    <property type="project" value="UniProtKB-UniRule"/>
</dbReference>
<dbReference type="CDD" id="cd00515">
    <property type="entry name" value="HAM1"/>
    <property type="match status" value="1"/>
</dbReference>
<evidence type="ECO:0000256" key="2">
    <source>
        <dbReference type="ARBA" id="ARBA00011738"/>
    </source>
</evidence>
<comment type="catalytic activity">
    <reaction evidence="8 10">
        <text>dITP + H2O = dIMP + diphosphate + H(+)</text>
        <dbReference type="Rhea" id="RHEA:28342"/>
        <dbReference type="ChEBI" id="CHEBI:15377"/>
        <dbReference type="ChEBI" id="CHEBI:15378"/>
        <dbReference type="ChEBI" id="CHEBI:33019"/>
        <dbReference type="ChEBI" id="CHEBI:61194"/>
        <dbReference type="ChEBI" id="CHEBI:61382"/>
        <dbReference type="EC" id="3.6.1.66"/>
    </reaction>
</comment>
<feature type="binding site" evidence="10">
    <location>
        <begin position="7"/>
        <end position="12"/>
    </location>
    <ligand>
        <name>substrate</name>
    </ligand>
</feature>